<gene>
    <name evidence="3" type="ORF">D5R93_09950</name>
</gene>
<feature type="coiled-coil region" evidence="1">
    <location>
        <begin position="48"/>
        <end position="100"/>
    </location>
</feature>
<sequence length="138" mass="14703">MSDSDVDVPARRPLGLQDSPGAVEEADSVLSGDGADGVTEAAPPARALEALERRCDELRAQVVSLQAAAVVRAGIIEDQAARIQENEERLTQARARLEARQPAAVSAVRAIAAPRTLRRLPLGGLRRRAAALLRRLRG</sequence>
<accession>A0ABN5PT58</accession>
<dbReference type="EMBL" id="CP032514">
    <property type="protein sequence ID" value="AYD90247.1"/>
    <property type="molecule type" value="Genomic_DNA"/>
</dbReference>
<dbReference type="Proteomes" id="UP000273001">
    <property type="component" value="Chromosome"/>
</dbReference>
<proteinExistence type="predicted"/>
<evidence type="ECO:0000313" key="3">
    <source>
        <dbReference type="EMBL" id="AYD90247.1"/>
    </source>
</evidence>
<name>A0ABN5PT58_9ACTO</name>
<evidence type="ECO:0000313" key="4">
    <source>
        <dbReference type="Proteomes" id="UP000273001"/>
    </source>
</evidence>
<keyword evidence="4" id="KW-1185">Reference proteome</keyword>
<evidence type="ECO:0000256" key="1">
    <source>
        <dbReference type="SAM" id="Coils"/>
    </source>
</evidence>
<dbReference type="RefSeq" id="WP_120205009.1">
    <property type="nucleotide sequence ID" value="NZ_CP032514.1"/>
</dbReference>
<feature type="region of interest" description="Disordered" evidence="2">
    <location>
        <begin position="1"/>
        <end position="40"/>
    </location>
</feature>
<reference evidence="3 4" key="1">
    <citation type="submission" date="2018-09" db="EMBL/GenBank/DDBJ databases">
        <authorList>
            <person name="Li J."/>
        </authorList>
    </citation>
    <scope>NUCLEOTIDE SEQUENCE [LARGE SCALE GENOMIC DNA]</scope>
    <source>
        <strain evidence="3 4">2129</strain>
    </source>
</reference>
<keyword evidence="1" id="KW-0175">Coiled coil</keyword>
<organism evidence="3 4">
    <name type="scientific">Actinomyces lilanjuaniae</name>
    <dbReference type="NCBI Taxonomy" id="2321394"/>
    <lineage>
        <taxon>Bacteria</taxon>
        <taxon>Bacillati</taxon>
        <taxon>Actinomycetota</taxon>
        <taxon>Actinomycetes</taxon>
        <taxon>Actinomycetales</taxon>
        <taxon>Actinomycetaceae</taxon>
        <taxon>Actinomyces</taxon>
    </lineage>
</organism>
<protein>
    <submittedName>
        <fullName evidence="3">Uncharacterized protein</fullName>
    </submittedName>
</protein>
<evidence type="ECO:0000256" key="2">
    <source>
        <dbReference type="SAM" id="MobiDB-lite"/>
    </source>
</evidence>